<protein>
    <submittedName>
        <fullName evidence="1">Uncharacterized protein</fullName>
    </submittedName>
</protein>
<dbReference type="EMBL" id="AP022557">
    <property type="protein sequence ID" value="BBW98288.1"/>
    <property type="molecule type" value="Genomic_DNA"/>
</dbReference>
<dbReference type="AlphaFoldDB" id="A0A679FP81"/>
<dbReference type="Proteomes" id="UP000501421">
    <property type="component" value="Chromosome"/>
</dbReference>
<reference evidence="2" key="1">
    <citation type="journal article" date="2020" name="Microbiol. Resour. Announc.">
        <title>Complete Genome Sequence of Geobacillus sp. Strain E55-1, Isolated from Mine Geyser in Japan.</title>
        <authorList>
            <person name="Miyazaki K."/>
            <person name="Hase E."/>
            <person name="Tokito N."/>
        </authorList>
    </citation>
    <scope>NUCLEOTIDE SEQUENCE [LARGE SCALE GENOMIC DNA]</scope>
    <source>
        <strain evidence="2">E55-1</strain>
    </source>
</reference>
<name>A0A679FP81_9BACL</name>
<proteinExistence type="predicted"/>
<keyword evidence="2" id="KW-1185">Reference proteome</keyword>
<gene>
    <name evidence="1" type="ORF">GsuE55_31210</name>
</gene>
<evidence type="ECO:0000313" key="2">
    <source>
        <dbReference type="Proteomes" id="UP000501421"/>
    </source>
</evidence>
<accession>A0A679FP81</accession>
<sequence length="71" mass="8449">MPVKYSGITHISHPLDKNREDFFIFLSPPEFDSFEAILGKRKWPECCNIKDFMMQILGKNAEFHRHTTFLF</sequence>
<organism evidence="1 2">
    <name type="scientific">Geobacillus subterraneus</name>
    <dbReference type="NCBI Taxonomy" id="129338"/>
    <lineage>
        <taxon>Bacteria</taxon>
        <taxon>Bacillati</taxon>
        <taxon>Bacillota</taxon>
        <taxon>Bacilli</taxon>
        <taxon>Bacillales</taxon>
        <taxon>Anoxybacillaceae</taxon>
        <taxon>Geobacillus</taxon>
    </lineage>
</organism>
<evidence type="ECO:0000313" key="1">
    <source>
        <dbReference type="EMBL" id="BBW98288.1"/>
    </source>
</evidence>